<dbReference type="PANTHER" id="PTHR36566:SF1">
    <property type="entry name" value="PYRIDINIUM-3,5-BISTHIOCARBOXYLIC ACID MONONUCLEOTIDE NICKEL INSERTION PROTEIN"/>
    <property type="match status" value="1"/>
</dbReference>
<dbReference type="Pfam" id="PF01969">
    <property type="entry name" value="Ni_insertion"/>
    <property type="match status" value="1"/>
</dbReference>
<protein>
    <recommendedName>
        <fullName evidence="2">Putative nickel insertion protein</fullName>
    </recommendedName>
</protein>
<evidence type="ECO:0000256" key="2">
    <source>
        <dbReference type="HAMAP-Rule" id="MF_01074"/>
    </source>
</evidence>
<dbReference type="GO" id="GO:0016829">
    <property type="term" value="F:lyase activity"/>
    <property type="evidence" value="ECO:0007669"/>
    <property type="project" value="UniProtKB-UniRule"/>
</dbReference>
<comment type="similarity">
    <text evidence="2">Belongs to the LarC family.</text>
</comment>
<dbReference type="Gene3D" id="3.30.70.1380">
    <property type="entry name" value="Transcriptional regulatory protein pf0864 domain like"/>
    <property type="match status" value="1"/>
</dbReference>
<gene>
    <name evidence="3" type="ORF">CDV28_11834</name>
</gene>
<organism evidence="3 4">
    <name type="scientific">Candidatus Electronema aureum</name>
    <dbReference type="NCBI Taxonomy" id="2005002"/>
    <lineage>
        <taxon>Bacteria</taxon>
        <taxon>Pseudomonadati</taxon>
        <taxon>Thermodesulfobacteriota</taxon>
        <taxon>Desulfobulbia</taxon>
        <taxon>Desulfobulbales</taxon>
        <taxon>Desulfobulbaceae</taxon>
        <taxon>Candidatus Electronema</taxon>
    </lineage>
</organism>
<dbReference type="PANTHER" id="PTHR36566">
    <property type="entry name" value="NICKEL INSERTION PROTEIN-RELATED"/>
    <property type="match status" value="1"/>
</dbReference>
<dbReference type="NCBIfam" id="TIGR00299">
    <property type="entry name" value="nickel pincer cofactor biosynthesis protein LarC"/>
    <property type="match status" value="1"/>
</dbReference>
<evidence type="ECO:0000313" key="3">
    <source>
        <dbReference type="EMBL" id="TAA74760.1"/>
    </source>
</evidence>
<evidence type="ECO:0000256" key="1">
    <source>
        <dbReference type="ARBA" id="ARBA00022596"/>
    </source>
</evidence>
<dbReference type="HAMAP" id="MF_01074">
    <property type="entry name" value="LarC"/>
    <property type="match status" value="1"/>
</dbReference>
<dbReference type="Proteomes" id="UP000316238">
    <property type="component" value="Unassembled WGS sequence"/>
</dbReference>
<reference evidence="3" key="1">
    <citation type="submission" date="2017-07" db="EMBL/GenBank/DDBJ databases">
        <title>The cable genome - Insights into the physiology and evolution of filamentous bacteria capable of sulfide oxidation via long distance electron transfer.</title>
        <authorList>
            <person name="Thorup C."/>
            <person name="Bjerg J.T."/>
            <person name="Schreiber L."/>
            <person name="Nielsen L.P."/>
            <person name="Kjeldsen K.U."/>
            <person name="Boesen T."/>
            <person name="Boggild A."/>
            <person name="Meysman F."/>
            <person name="Geelhoed J."/>
            <person name="Schramm A."/>
        </authorList>
    </citation>
    <scope>NUCLEOTIDE SEQUENCE [LARGE SCALE GENOMIC DNA]</scope>
    <source>
        <strain evidence="3">GS</strain>
    </source>
</reference>
<accession>A0A521G154</accession>
<dbReference type="EMBL" id="NQJD01000018">
    <property type="protein sequence ID" value="TAA74760.1"/>
    <property type="molecule type" value="Genomic_DNA"/>
</dbReference>
<comment type="caution">
    <text evidence="3">The sequence shown here is derived from an EMBL/GenBank/DDBJ whole genome shotgun (WGS) entry which is preliminary data.</text>
</comment>
<keyword evidence="1 2" id="KW-0533">Nickel</keyword>
<keyword evidence="2" id="KW-0456">Lyase</keyword>
<name>A0A521G154_9BACT</name>
<sequence>MRICYFDCFSGISGNMLLGALLDAGLPEALLRAELDKLKLTSWRLEIKPVVKAGLRAVMVKVRAEVEQQRHLADIQTLLEQSELNRVIIRRVLAVFQRLAEAEARVHGTTVEEVHFHEVGAADAIIDIVGAVVGLHHLGINEIVCSPLPMPRGWVRCAHGELPLPAPAVCELLKGIPVQGENLAQELVTPTGAALAVELSRSFGPLPPMFIEQTSYGAGSRERRDRRPNLLRLLIGRRQAVEESQLVEVIETQIDDWNPEFWPHVSARLLAAGALDVSLLPIQMKKGRPGFLLRLLADPAHAIQLKELVLSETSAIGLRFHNMQRMTLPRTVVELETPWGIVRGKKVELPDGSSRIKPEYEDCARLAKKSGGSLQQIHAAALENSNG</sequence>
<keyword evidence="4" id="KW-1185">Reference proteome</keyword>
<evidence type="ECO:0000313" key="4">
    <source>
        <dbReference type="Proteomes" id="UP000316238"/>
    </source>
</evidence>
<dbReference type="InterPro" id="IPR002822">
    <property type="entry name" value="Ni_insertion"/>
</dbReference>
<proteinExistence type="inferred from homology"/>
<dbReference type="GO" id="GO:0016151">
    <property type="term" value="F:nickel cation binding"/>
    <property type="evidence" value="ECO:0007669"/>
    <property type="project" value="UniProtKB-UniRule"/>
</dbReference>
<dbReference type="AlphaFoldDB" id="A0A521G154"/>